<comment type="caution">
    <text evidence="1">The sequence shown here is derived from an EMBL/GenBank/DDBJ whole genome shotgun (WGS) entry which is preliminary data.</text>
</comment>
<keyword evidence="2" id="KW-1185">Reference proteome</keyword>
<gene>
    <name evidence="1" type="ORF">PIB30_112663</name>
</gene>
<evidence type="ECO:0000313" key="2">
    <source>
        <dbReference type="Proteomes" id="UP001341840"/>
    </source>
</evidence>
<protein>
    <submittedName>
        <fullName evidence="1">Uncharacterized protein</fullName>
    </submittedName>
</protein>
<name>A0ABU6Z2B3_9FABA</name>
<evidence type="ECO:0000313" key="1">
    <source>
        <dbReference type="EMBL" id="MED6215343.1"/>
    </source>
</evidence>
<reference evidence="1 2" key="1">
    <citation type="journal article" date="2023" name="Plants (Basel)">
        <title>Bridging the Gap: Combining Genomics and Transcriptomics Approaches to Understand Stylosanthes scabra, an Orphan Legume from the Brazilian Caatinga.</title>
        <authorList>
            <person name="Ferreira-Neto J.R.C."/>
            <person name="da Silva M.D."/>
            <person name="Binneck E."/>
            <person name="de Melo N.F."/>
            <person name="da Silva R.H."/>
            <person name="de Melo A.L.T.M."/>
            <person name="Pandolfi V."/>
            <person name="Bustamante F.O."/>
            <person name="Brasileiro-Vidal A.C."/>
            <person name="Benko-Iseppon A.M."/>
        </authorList>
    </citation>
    <scope>NUCLEOTIDE SEQUENCE [LARGE SCALE GENOMIC DNA]</scope>
    <source>
        <tissue evidence="1">Leaves</tissue>
    </source>
</reference>
<feature type="non-terminal residue" evidence="1">
    <location>
        <position position="1"/>
    </location>
</feature>
<accession>A0ABU6Z2B3</accession>
<proteinExistence type="predicted"/>
<organism evidence="1 2">
    <name type="scientific">Stylosanthes scabra</name>
    <dbReference type="NCBI Taxonomy" id="79078"/>
    <lineage>
        <taxon>Eukaryota</taxon>
        <taxon>Viridiplantae</taxon>
        <taxon>Streptophyta</taxon>
        <taxon>Embryophyta</taxon>
        <taxon>Tracheophyta</taxon>
        <taxon>Spermatophyta</taxon>
        <taxon>Magnoliopsida</taxon>
        <taxon>eudicotyledons</taxon>
        <taxon>Gunneridae</taxon>
        <taxon>Pentapetalae</taxon>
        <taxon>rosids</taxon>
        <taxon>fabids</taxon>
        <taxon>Fabales</taxon>
        <taxon>Fabaceae</taxon>
        <taxon>Papilionoideae</taxon>
        <taxon>50 kb inversion clade</taxon>
        <taxon>dalbergioids sensu lato</taxon>
        <taxon>Dalbergieae</taxon>
        <taxon>Pterocarpus clade</taxon>
        <taxon>Stylosanthes</taxon>
    </lineage>
</organism>
<dbReference type="EMBL" id="JASCZI010249920">
    <property type="protein sequence ID" value="MED6215343.1"/>
    <property type="molecule type" value="Genomic_DNA"/>
</dbReference>
<sequence length="101" mass="10752">ERCGAGISQCFGTSDQFCAALVTPGVTTARHSASLLAVVLEALELVLAVDLRELPQIFSSYSSIECPNHPNPHREYTVLLGVCGTSHHQAVGGYDCYVQSS</sequence>
<dbReference type="Proteomes" id="UP001341840">
    <property type="component" value="Unassembled WGS sequence"/>
</dbReference>